<keyword evidence="9" id="KW-0175">Coiled coil</keyword>
<dbReference type="GO" id="GO:0016887">
    <property type="term" value="F:ATP hydrolysis activity"/>
    <property type="evidence" value="ECO:0007669"/>
    <property type="project" value="InterPro"/>
</dbReference>
<evidence type="ECO:0000256" key="2">
    <source>
        <dbReference type="ARBA" id="ARBA00021315"/>
    </source>
</evidence>
<dbReference type="EMBL" id="WHNX01000006">
    <property type="protein sequence ID" value="MPW25167.1"/>
    <property type="molecule type" value="Genomic_DNA"/>
</dbReference>
<dbReference type="NCBIfam" id="TIGR00634">
    <property type="entry name" value="recN"/>
    <property type="match status" value="1"/>
</dbReference>
<protein>
    <recommendedName>
        <fullName evidence="2 8">DNA repair protein RecN</fullName>
    </recommendedName>
    <alternativeName>
        <fullName evidence="7 8">Recombination protein N</fullName>
    </alternativeName>
</protein>
<dbReference type="Pfam" id="PF13476">
    <property type="entry name" value="AAA_23"/>
    <property type="match status" value="1"/>
</dbReference>
<comment type="function">
    <text evidence="8">May be involved in recombinational repair of damaged DNA.</text>
</comment>
<evidence type="ECO:0000256" key="6">
    <source>
        <dbReference type="ARBA" id="ARBA00023204"/>
    </source>
</evidence>
<evidence type="ECO:0000256" key="8">
    <source>
        <dbReference type="PIRNR" id="PIRNR003128"/>
    </source>
</evidence>
<dbReference type="AlphaFoldDB" id="A0A6A7K7I3"/>
<keyword evidence="12" id="KW-1185">Reference proteome</keyword>
<comment type="similarity">
    <text evidence="1 8">Belongs to the RecN family.</text>
</comment>
<dbReference type="InterPro" id="IPR038729">
    <property type="entry name" value="Rad50/SbcC_AAA"/>
</dbReference>
<keyword evidence="4 8" id="KW-0227">DNA damage</keyword>
<dbReference type="PIRSF" id="PIRSF003128">
    <property type="entry name" value="RecN"/>
    <property type="match status" value="1"/>
</dbReference>
<dbReference type="GO" id="GO:0009432">
    <property type="term" value="P:SOS response"/>
    <property type="evidence" value="ECO:0007669"/>
    <property type="project" value="TreeGrafter"/>
</dbReference>
<dbReference type="GO" id="GO:0006310">
    <property type="term" value="P:DNA recombination"/>
    <property type="evidence" value="ECO:0007669"/>
    <property type="project" value="InterPro"/>
</dbReference>
<evidence type="ECO:0000256" key="5">
    <source>
        <dbReference type="ARBA" id="ARBA00022840"/>
    </source>
</evidence>
<evidence type="ECO:0000256" key="4">
    <source>
        <dbReference type="ARBA" id="ARBA00022763"/>
    </source>
</evidence>
<dbReference type="InterPro" id="IPR027417">
    <property type="entry name" value="P-loop_NTPase"/>
</dbReference>
<sequence>MLLELNVKNYALIENLNIQFAKGFNVITGETGVGKSIIIDALTMCLGNRASKDIVRKDKEKMIAQALFFIENPSKEVKVFFDRLGIDDVNNIILTREVTSSGKSIARINGIVVNVNDLRQLGTLLVDIHSQREHQSLLDRSKHISIIDNYIGVSLEKPLEELKLILAKYRELINRRDKIIKEEMQMEREKDLLQFQSKELSEITLVQGEDEELESQYKILNNSEMIFTNSNIAYELLYLNEKSVYNELSKSIDYIEKIKKIDEKVTDYLNILNEALLLIEDGAHSIRDYKDEINYNQDELEDLNRKIVKIDNLKKKYGPEIKDILDYKEYVEQRLEIIVNKNEVLSELDKKIDIQKDNYLKIANTISNIRKKNAQIFEKKITKELKDLAMEKAVFKVEQNIDESRFSTMGIDNIEFFIKTNAGEDFKPLVKTASGGELSRIILSIKNIINLSDNIDTLIFDEVDTGISGRSAQTVAKKINNISINTQVVCISHLPQIASMADIHYNVIKESTENETFTIFKKLNINERCIELAKMTSGHELTEKSIDHAREMLILNGKISP</sequence>
<accession>A0A6A7K7I3</accession>
<evidence type="ECO:0000313" key="12">
    <source>
        <dbReference type="Proteomes" id="UP000440004"/>
    </source>
</evidence>
<dbReference type="Proteomes" id="UP000440004">
    <property type="component" value="Unassembled WGS sequence"/>
</dbReference>
<reference evidence="11 12" key="1">
    <citation type="submission" date="2019-10" db="EMBL/GenBank/DDBJ databases">
        <title>Alkalibaculum tamaniensis sp.nov., a new alkaliphilic acetogen, isolated on methoxylated aromatics from a mud volcano.</title>
        <authorList>
            <person name="Khomyakova M.A."/>
            <person name="Merkel A.Y."/>
            <person name="Bonch-Osmolovskaya E.A."/>
            <person name="Slobodkin A.I."/>
        </authorList>
    </citation>
    <scope>NUCLEOTIDE SEQUENCE [LARGE SCALE GENOMIC DNA]</scope>
    <source>
        <strain evidence="11 12">M08DMB</strain>
    </source>
</reference>
<organism evidence="11 12">
    <name type="scientific">Alkalibaculum sporogenes</name>
    <dbReference type="NCBI Taxonomy" id="2655001"/>
    <lineage>
        <taxon>Bacteria</taxon>
        <taxon>Bacillati</taxon>
        <taxon>Bacillota</taxon>
        <taxon>Clostridia</taxon>
        <taxon>Eubacteriales</taxon>
        <taxon>Eubacteriaceae</taxon>
        <taxon>Alkalibaculum</taxon>
    </lineage>
</organism>
<dbReference type="GO" id="GO:0043590">
    <property type="term" value="C:bacterial nucleoid"/>
    <property type="evidence" value="ECO:0007669"/>
    <property type="project" value="TreeGrafter"/>
</dbReference>
<dbReference type="PANTHER" id="PTHR11059:SF0">
    <property type="entry name" value="DNA REPAIR PROTEIN RECN"/>
    <property type="match status" value="1"/>
</dbReference>
<dbReference type="GO" id="GO:0005524">
    <property type="term" value="F:ATP binding"/>
    <property type="evidence" value="ECO:0007669"/>
    <property type="project" value="UniProtKB-KW"/>
</dbReference>
<feature type="coiled-coil region" evidence="9">
    <location>
        <begin position="286"/>
        <end position="316"/>
    </location>
</feature>
<dbReference type="Gene3D" id="3.40.50.300">
    <property type="entry name" value="P-loop containing nucleotide triphosphate hydrolases"/>
    <property type="match status" value="2"/>
</dbReference>
<dbReference type="InterPro" id="IPR004604">
    <property type="entry name" value="DNA_recomb/repair_RecN"/>
</dbReference>
<evidence type="ECO:0000256" key="3">
    <source>
        <dbReference type="ARBA" id="ARBA00022741"/>
    </source>
</evidence>
<keyword evidence="3" id="KW-0547">Nucleotide-binding</keyword>
<keyword evidence="6 8" id="KW-0234">DNA repair</keyword>
<evidence type="ECO:0000256" key="7">
    <source>
        <dbReference type="ARBA" id="ARBA00033408"/>
    </source>
</evidence>
<gene>
    <name evidence="11" type="primary">recN</name>
    <name evidence="11" type="ORF">GC105_05105</name>
</gene>
<name>A0A6A7K7I3_9FIRM</name>
<keyword evidence="5" id="KW-0067">ATP-binding</keyword>
<evidence type="ECO:0000259" key="10">
    <source>
        <dbReference type="Pfam" id="PF13476"/>
    </source>
</evidence>
<evidence type="ECO:0000313" key="11">
    <source>
        <dbReference type="EMBL" id="MPW25167.1"/>
    </source>
</evidence>
<evidence type="ECO:0000256" key="9">
    <source>
        <dbReference type="SAM" id="Coils"/>
    </source>
</evidence>
<dbReference type="CDD" id="cd03241">
    <property type="entry name" value="ABC_RecN"/>
    <property type="match status" value="2"/>
</dbReference>
<comment type="caution">
    <text evidence="11">The sequence shown here is derived from an EMBL/GenBank/DDBJ whole genome shotgun (WGS) entry which is preliminary data.</text>
</comment>
<feature type="domain" description="Rad50/SbcC-type AAA" evidence="10">
    <location>
        <begin position="5"/>
        <end position="217"/>
    </location>
</feature>
<evidence type="ECO:0000256" key="1">
    <source>
        <dbReference type="ARBA" id="ARBA00009441"/>
    </source>
</evidence>
<proteinExistence type="inferred from homology"/>
<dbReference type="GO" id="GO:0006302">
    <property type="term" value="P:double-strand break repair"/>
    <property type="evidence" value="ECO:0007669"/>
    <property type="project" value="InterPro"/>
</dbReference>
<dbReference type="RefSeq" id="WP_343029957.1">
    <property type="nucleotide sequence ID" value="NZ_WHNX01000006.1"/>
</dbReference>
<dbReference type="PANTHER" id="PTHR11059">
    <property type="entry name" value="DNA REPAIR PROTEIN RECN"/>
    <property type="match status" value="1"/>
</dbReference>
<dbReference type="SUPFAM" id="SSF52540">
    <property type="entry name" value="P-loop containing nucleoside triphosphate hydrolases"/>
    <property type="match status" value="2"/>
</dbReference>